<dbReference type="AlphaFoldDB" id="A0A4Y2I9T4"/>
<dbReference type="EMBL" id="BGPR01002500">
    <property type="protein sequence ID" value="GBM74481.1"/>
    <property type="molecule type" value="Genomic_DNA"/>
</dbReference>
<proteinExistence type="predicted"/>
<dbReference type="Proteomes" id="UP000499080">
    <property type="component" value="Unassembled WGS sequence"/>
</dbReference>
<organism evidence="2 3">
    <name type="scientific">Araneus ventricosus</name>
    <name type="common">Orbweaver spider</name>
    <name type="synonym">Epeira ventricosa</name>
    <dbReference type="NCBI Taxonomy" id="182803"/>
    <lineage>
        <taxon>Eukaryota</taxon>
        <taxon>Metazoa</taxon>
        <taxon>Ecdysozoa</taxon>
        <taxon>Arthropoda</taxon>
        <taxon>Chelicerata</taxon>
        <taxon>Arachnida</taxon>
        <taxon>Araneae</taxon>
        <taxon>Araneomorphae</taxon>
        <taxon>Entelegynae</taxon>
        <taxon>Araneoidea</taxon>
        <taxon>Araneidae</taxon>
        <taxon>Araneus</taxon>
    </lineage>
</organism>
<comment type="caution">
    <text evidence="2">The sequence shown here is derived from an EMBL/GenBank/DDBJ whole genome shotgun (WGS) entry which is preliminary data.</text>
</comment>
<gene>
    <name evidence="2" type="ORF">AVEN_51145_1</name>
</gene>
<feature type="compositionally biased region" description="Basic and acidic residues" evidence="1">
    <location>
        <begin position="17"/>
        <end position="30"/>
    </location>
</feature>
<evidence type="ECO:0000313" key="3">
    <source>
        <dbReference type="Proteomes" id="UP000499080"/>
    </source>
</evidence>
<feature type="region of interest" description="Disordered" evidence="1">
    <location>
        <begin position="1"/>
        <end position="52"/>
    </location>
</feature>
<sequence length="89" mass="10043">MVEFQKNLKSETQSADSDLRTRSEGSKTKDLPTLTPRVEAKNETQNPPFWEGESGWQEFCHFESCLKTNFGTSVNTVPNFAPKMGGEKE</sequence>
<protein>
    <submittedName>
        <fullName evidence="2">Uncharacterized protein</fullName>
    </submittedName>
</protein>
<keyword evidence="3" id="KW-1185">Reference proteome</keyword>
<accession>A0A4Y2I9T4</accession>
<evidence type="ECO:0000256" key="1">
    <source>
        <dbReference type="SAM" id="MobiDB-lite"/>
    </source>
</evidence>
<evidence type="ECO:0000313" key="2">
    <source>
        <dbReference type="EMBL" id="GBM74481.1"/>
    </source>
</evidence>
<reference evidence="2 3" key="1">
    <citation type="journal article" date="2019" name="Sci. Rep.">
        <title>Orb-weaving spider Araneus ventricosus genome elucidates the spidroin gene catalogue.</title>
        <authorList>
            <person name="Kono N."/>
            <person name="Nakamura H."/>
            <person name="Ohtoshi R."/>
            <person name="Moran D.A.P."/>
            <person name="Shinohara A."/>
            <person name="Yoshida Y."/>
            <person name="Fujiwara M."/>
            <person name="Mori M."/>
            <person name="Tomita M."/>
            <person name="Arakawa K."/>
        </authorList>
    </citation>
    <scope>NUCLEOTIDE SEQUENCE [LARGE SCALE GENOMIC DNA]</scope>
</reference>
<name>A0A4Y2I9T4_ARAVE</name>